<name>A0A316UKD9_9BASI</name>
<evidence type="ECO:0000313" key="3">
    <source>
        <dbReference type="Proteomes" id="UP000245884"/>
    </source>
</evidence>
<keyword evidence="3" id="KW-1185">Reference proteome</keyword>
<keyword evidence="1" id="KW-0732">Signal</keyword>
<gene>
    <name evidence="2" type="ORF">BDZ90DRAFT_263276</name>
</gene>
<organism evidence="2 3">
    <name type="scientific">Jaminaea rosea</name>
    <dbReference type="NCBI Taxonomy" id="1569628"/>
    <lineage>
        <taxon>Eukaryota</taxon>
        <taxon>Fungi</taxon>
        <taxon>Dikarya</taxon>
        <taxon>Basidiomycota</taxon>
        <taxon>Ustilaginomycotina</taxon>
        <taxon>Exobasidiomycetes</taxon>
        <taxon>Microstromatales</taxon>
        <taxon>Microstromatales incertae sedis</taxon>
        <taxon>Jaminaea</taxon>
    </lineage>
</organism>
<dbReference type="EMBL" id="KZ819681">
    <property type="protein sequence ID" value="PWN24433.1"/>
    <property type="molecule type" value="Genomic_DNA"/>
</dbReference>
<evidence type="ECO:0000256" key="1">
    <source>
        <dbReference type="SAM" id="SignalP"/>
    </source>
</evidence>
<protein>
    <submittedName>
        <fullName evidence="2">Uncharacterized protein</fullName>
    </submittedName>
</protein>
<dbReference type="RefSeq" id="XP_025359045.1">
    <property type="nucleotide sequence ID" value="XM_025508593.1"/>
</dbReference>
<reference evidence="2 3" key="1">
    <citation type="journal article" date="2018" name="Mol. Biol. Evol.">
        <title>Broad Genomic Sampling Reveals a Smut Pathogenic Ancestry of the Fungal Clade Ustilaginomycotina.</title>
        <authorList>
            <person name="Kijpornyongpan T."/>
            <person name="Mondo S.J."/>
            <person name="Barry K."/>
            <person name="Sandor L."/>
            <person name="Lee J."/>
            <person name="Lipzen A."/>
            <person name="Pangilinan J."/>
            <person name="LaButti K."/>
            <person name="Hainaut M."/>
            <person name="Henrissat B."/>
            <person name="Grigoriev I.V."/>
            <person name="Spatafora J.W."/>
            <person name="Aime M.C."/>
        </authorList>
    </citation>
    <scope>NUCLEOTIDE SEQUENCE [LARGE SCALE GENOMIC DNA]</scope>
    <source>
        <strain evidence="2 3">MCA 5214</strain>
    </source>
</reference>
<accession>A0A316UKD9</accession>
<dbReference type="AlphaFoldDB" id="A0A316UKD9"/>
<dbReference type="GeneID" id="37030416"/>
<feature type="chain" id="PRO_5016410518" evidence="1">
    <location>
        <begin position="31"/>
        <end position="152"/>
    </location>
</feature>
<dbReference type="Proteomes" id="UP000245884">
    <property type="component" value="Unassembled WGS sequence"/>
</dbReference>
<sequence length="152" mass="16998">MFRLQLASSLALLVIGSSLVLLFLPHLAAANHVTCTWTGPGTDRPDNYGFTKFCIAPQTHNGSTSAVFLCNGGVKVADWNFLRANVLEFRSPCAKNGYASDTICEHSDYWATCIQDDQGYSYCRFIKELDDCQWETLFTFQDLPATVSVYYK</sequence>
<evidence type="ECO:0000313" key="2">
    <source>
        <dbReference type="EMBL" id="PWN24433.1"/>
    </source>
</evidence>
<proteinExistence type="predicted"/>
<feature type="signal peptide" evidence="1">
    <location>
        <begin position="1"/>
        <end position="30"/>
    </location>
</feature>